<dbReference type="SUPFAM" id="SSF103506">
    <property type="entry name" value="Mitochondrial carrier"/>
    <property type="match status" value="1"/>
</dbReference>
<accession>A0A0K6G058</accession>
<dbReference type="InterPro" id="IPR008949">
    <property type="entry name" value="Isoprenoid_synthase_dom_sf"/>
</dbReference>
<name>A0A0K6G058_9AGAM</name>
<dbReference type="GO" id="GO:0001409">
    <property type="term" value="F:guanine nucleotide transmembrane transporter activity"/>
    <property type="evidence" value="ECO:0007669"/>
    <property type="project" value="TreeGrafter"/>
</dbReference>
<reference evidence="12 13" key="1">
    <citation type="submission" date="2015-07" db="EMBL/GenBank/DDBJ databases">
        <authorList>
            <person name="Noorani M."/>
        </authorList>
    </citation>
    <scope>NUCLEOTIDE SEQUENCE [LARGE SCALE GENOMIC DNA]</scope>
    <source>
        <strain evidence="12">BBA 69670</strain>
    </source>
</reference>
<dbReference type="InterPro" id="IPR053042">
    <property type="entry name" value="Mito_GTP/GDP_Carrier"/>
</dbReference>
<comment type="similarity">
    <text evidence="2 11">Belongs to the mitochondrial carrier (TC 2.A.29) family.</text>
</comment>
<keyword evidence="13" id="KW-1185">Reference proteome</keyword>
<evidence type="ECO:0000256" key="5">
    <source>
        <dbReference type="ARBA" id="ARBA00022737"/>
    </source>
</evidence>
<dbReference type="InterPro" id="IPR023395">
    <property type="entry name" value="MCP_dom_sf"/>
</dbReference>
<dbReference type="Proteomes" id="UP000044841">
    <property type="component" value="Unassembled WGS sequence"/>
</dbReference>
<dbReference type="FunFam" id="1.50.40.10:FF:000010">
    <property type="entry name" value="Probable YHM1 (Mitochondrial carrier)"/>
    <property type="match status" value="1"/>
</dbReference>
<dbReference type="GO" id="GO:0005743">
    <property type="term" value="C:mitochondrial inner membrane"/>
    <property type="evidence" value="ECO:0007669"/>
    <property type="project" value="UniProtKB-SubCell"/>
</dbReference>
<evidence type="ECO:0000256" key="1">
    <source>
        <dbReference type="ARBA" id="ARBA00004448"/>
    </source>
</evidence>
<dbReference type="Gene3D" id="1.50.40.10">
    <property type="entry name" value="Mitochondrial carrier domain"/>
    <property type="match status" value="1"/>
</dbReference>
<dbReference type="EMBL" id="CYGV01001254">
    <property type="protein sequence ID" value="CUA71632.1"/>
    <property type="molecule type" value="Genomic_DNA"/>
</dbReference>
<dbReference type="PANTHER" id="PTHR46974:SF1">
    <property type="entry name" value="MITOCHONDRIAL GTP_GDP CARRIER PROTEIN 1"/>
    <property type="match status" value="1"/>
</dbReference>
<evidence type="ECO:0000256" key="4">
    <source>
        <dbReference type="ARBA" id="ARBA00022692"/>
    </source>
</evidence>
<evidence type="ECO:0000256" key="9">
    <source>
        <dbReference type="ARBA" id="ARBA00023136"/>
    </source>
</evidence>
<evidence type="ECO:0000256" key="8">
    <source>
        <dbReference type="ARBA" id="ARBA00023128"/>
    </source>
</evidence>
<dbReference type="AlphaFoldDB" id="A0A0K6G058"/>
<evidence type="ECO:0000256" key="2">
    <source>
        <dbReference type="ARBA" id="ARBA00006375"/>
    </source>
</evidence>
<dbReference type="SUPFAM" id="SSF48576">
    <property type="entry name" value="Terpenoid synthases"/>
    <property type="match status" value="1"/>
</dbReference>
<proteinExistence type="inferred from homology"/>
<evidence type="ECO:0000256" key="7">
    <source>
        <dbReference type="ARBA" id="ARBA00022989"/>
    </source>
</evidence>
<feature type="repeat" description="Solcar" evidence="10">
    <location>
        <begin position="328"/>
        <end position="410"/>
    </location>
</feature>
<evidence type="ECO:0000256" key="10">
    <source>
        <dbReference type="PROSITE-ProRule" id="PRU00282"/>
    </source>
</evidence>
<dbReference type="PANTHER" id="PTHR46974">
    <property type="entry name" value="MITOCHONDRIAL GTP/GDP CARRIER PROTEIN 1"/>
    <property type="match status" value="1"/>
</dbReference>
<keyword evidence="9 10" id="KW-0472">Membrane</keyword>
<sequence length="415" mass="45276">MSAFPTPQLVSSATLPDQLRLPDVSAYTGKVFGLKINPHHQQAEIESYAWYDSYGIQSESRRQKFFDSGFGLMTAMCYPDCDFAHLRVVTDFVLWLFSLHFSSSTRRPASGPVVSMAPITSSGKHKESGTARVLGSGASGVAELLVFHPVDTIAKRLMSNKAKVSFSTLSPIIFREYSSAPLLRKAVSLFPGLGYAAGYKIAQRIYKFGGQPYFNDLISSHYKQNFTNAFGEKNGKMLIHACAGSLTGIGEVVLLPLDVLKIKRQVNPEAFRGRGVLKIVADEGFALYRGWGWTMARNAPGSFALFGASSFTKSKLLHIEDYSKATWTQNFVASIAGAVASITVAAPLDVVKTRIQNANFESNVGGFTVVKDLVKNEGPTAFFKGLTPKIIVVGPKLVFSYTLAQSLIPFFANYV</sequence>
<evidence type="ECO:0000313" key="12">
    <source>
        <dbReference type="EMBL" id="CUA71632.1"/>
    </source>
</evidence>
<evidence type="ECO:0000256" key="3">
    <source>
        <dbReference type="ARBA" id="ARBA00022448"/>
    </source>
</evidence>
<keyword evidence="4 10" id="KW-0812">Transmembrane</keyword>
<evidence type="ECO:0000256" key="11">
    <source>
        <dbReference type="RuleBase" id="RU000488"/>
    </source>
</evidence>
<dbReference type="PROSITE" id="PS50920">
    <property type="entry name" value="SOLCAR"/>
    <property type="match status" value="2"/>
</dbReference>
<evidence type="ECO:0000256" key="6">
    <source>
        <dbReference type="ARBA" id="ARBA00022792"/>
    </source>
</evidence>
<organism evidence="12 13">
    <name type="scientific">Rhizoctonia solani</name>
    <dbReference type="NCBI Taxonomy" id="456999"/>
    <lineage>
        <taxon>Eukaryota</taxon>
        <taxon>Fungi</taxon>
        <taxon>Dikarya</taxon>
        <taxon>Basidiomycota</taxon>
        <taxon>Agaricomycotina</taxon>
        <taxon>Agaricomycetes</taxon>
        <taxon>Cantharellales</taxon>
        <taxon>Ceratobasidiaceae</taxon>
        <taxon>Rhizoctonia</taxon>
    </lineage>
</organism>
<keyword evidence="7" id="KW-1133">Transmembrane helix</keyword>
<keyword evidence="8" id="KW-0496">Mitochondrion</keyword>
<keyword evidence="6" id="KW-0999">Mitochondrion inner membrane</keyword>
<comment type="subcellular location">
    <subcellularLocation>
        <location evidence="1">Mitochondrion inner membrane</location>
        <topology evidence="1">Multi-pass membrane protein</topology>
    </subcellularLocation>
</comment>
<dbReference type="Gene3D" id="1.10.600.10">
    <property type="entry name" value="Farnesyl Diphosphate Synthase"/>
    <property type="match status" value="1"/>
</dbReference>
<evidence type="ECO:0000313" key="13">
    <source>
        <dbReference type="Proteomes" id="UP000044841"/>
    </source>
</evidence>
<keyword evidence="5" id="KW-0677">Repeat</keyword>
<dbReference type="InterPro" id="IPR018108">
    <property type="entry name" value="MCP_transmembrane"/>
</dbReference>
<protein>
    <submittedName>
        <fullName evidence="12">Putative mitochondrial carrier C1682,09c [Schizosaccharomyces pombe 972h-]</fullName>
    </submittedName>
</protein>
<dbReference type="Pfam" id="PF00153">
    <property type="entry name" value="Mito_carr"/>
    <property type="match status" value="2"/>
</dbReference>
<feature type="repeat" description="Solcar" evidence="10">
    <location>
        <begin position="235"/>
        <end position="315"/>
    </location>
</feature>
<gene>
    <name evidence="12" type="ORF">RSOLAG22IIIB_09735</name>
</gene>
<keyword evidence="3 11" id="KW-0813">Transport</keyword>